<dbReference type="PROSITE" id="PS51387">
    <property type="entry name" value="FAD_PCMH"/>
    <property type="match status" value="1"/>
</dbReference>
<feature type="domain" description="FAD-binding PCMH-type" evidence="4">
    <location>
        <begin position="26"/>
        <end position="205"/>
    </location>
</feature>
<dbReference type="Gene3D" id="1.10.45.10">
    <property type="entry name" value="Vanillyl-alcohol Oxidase, Chain A, domain 4"/>
    <property type="match status" value="1"/>
</dbReference>
<evidence type="ECO:0000313" key="5">
    <source>
        <dbReference type="EMBL" id="MCS0656864.1"/>
    </source>
</evidence>
<dbReference type="InterPro" id="IPR036318">
    <property type="entry name" value="FAD-bd_PCMH-like_sf"/>
</dbReference>
<dbReference type="RefSeq" id="WP_258810037.1">
    <property type="nucleotide sequence ID" value="NZ_JANUGU010000001.1"/>
</dbReference>
<organism evidence="5 6">
    <name type="scientific">Massilia terrae</name>
    <dbReference type="NCBI Taxonomy" id="1811224"/>
    <lineage>
        <taxon>Bacteria</taxon>
        <taxon>Pseudomonadati</taxon>
        <taxon>Pseudomonadota</taxon>
        <taxon>Betaproteobacteria</taxon>
        <taxon>Burkholderiales</taxon>
        <taxon>Oxalobacteraceae</taxon>
        <taxon>Telluria group</taxon>
        <taxon>Massilia</taxon>
    </lineage>
</organism>
<dbReference type="SUPFAM" id="SSF55103">
    <property type="entry name" value="FAD-linked oxidases, C-terminal domain"/>
    <property type="match status" value="1"/>
</dbReference>
<feature type="transmembrane region" description="Helical" evidence="3">
    <location>
        <begin position="181"/>
        <end position="200"/>
    </location>
</feature>
<gene>
    <name evidence="5" type="ORF">NX778_02170</name>
</gene>
<reference evidence="5 6" key="1">
    <citation type="submission" date="2022-08" db="EMBL/GenBank/DDBJ databases">
        <title>Reclassification of Massilia species as members of the genera Telluria, Duganella, Pseudoduganella, Mokoshia gen. nov. and Zemynaea gen. nov. using orthogonal and non-orthogonal genome-based approaches.</title>
        <authorList>
            <person name="Bowman J.P."/>
        </authorList>
    </citation>
    <scope>NUCLEOTIDE SEQUENCE [LARGE SCALE GENOMIC DNA]</scope>
    <source>
        <strain evidence="5 6">JCM 31606</strain>
    </source>
</reference>
<comment type="caution">
    <text evidence="5">The sequence shown here is derived from an EMBL/GenBank/DDBJ whole genome shotgun (WGS) entry which is preliminary data.</text>
</comment>
<evidence type="ECO:0000313" key="6">
    <source>
        <dbReference type="Proteomes" id="UP001204621"/>
    </source>
</evidence>
<evidence type="ECO:0000259" key="4">
    <source>
        <dbReference type="PROSITE" id="PS51387"/>
    </source>
</evidence>
<dbReference type="EMBL" id="JANUGU010000001">
    <property type="protein sequence ID" value="MCS0656864.1"/>
    <property type="molecule type" value="Genomic_DNA"/>
</dbReference>
<dbReference type="InterPro" id="IPR016169">
    <property type="entry name" value="FAD-bd_PCMH_sub2"/>
</dbReference>
<sequence>MHSPFRKRAMHPHHRPAVVNDIHSALNPTRVARIYEPRSIDDIRHIITAAGRQGLPVAVCGGRHAMGGQQFAADAVLLDMRKMRRVLAFDTAAGLIEVEAGIEWPELIEHLNSAPDPEGIRWSIRQKQTGADRLSLGGCLSANIHGRGLRMRPFIGDVEAFTLVDAQGQVKHCSRSSNHELFSLAIGGYGLFGVIASVMLRLAPRQRMRRDVTLLQLEELMPAFSQRIAAGYVFGDFQFAIDPDSRDFMQRGVFSCYLPVDDATPLDAATRELSEQDWRDLLHLAHTDKTAAFEHYARHYLSTNGQHYWSDRLQQSTYLDGYHCDIDRTLGHCGSEVIGEIYVPRERLVDFMRAAAADFRQHGVDLIYGTVRLIERDTESFLPWAREDHACVIFNLHTPHTADGIDATNRAFRRLIDMAIARDGSFYLTYSRAASAAQLSACYPRFEQFLDAKRRFDPQGRFQSNWYRHYAALFGCAPANLVA</sequence>
<proteinExistence type="predicted"/>
<evidence type="ECO:0000256" key="2">
    <source>
        <dbReference type="ARBA" id="ARBA00022827"/>
    </source>
</evidence>
<name>A0ABT2CSA9_9BURK</name>
<dbReference type="Proteomes" id="UP001204621">
    <property type="component" value="Unassembled WGS sequence"/>
</dbReference>
<keyword evidence="2" id="KW-0274">FAD</keyword>
<dbReference type="InterPro" id="IPR016166">
    <property type="entry name" value="FAD-bd_PCMH"/>
</dbReference>
<accession>A0ABT2CSA9</accession>
<dbReference type="InterPro" id="IPR016167">
    <property type="entry name" value="FAD-bd_PCMH_sub1"/>
</dbReference>
<evidence type="ECO:0000256" key="1">
    <source>
        <dbReference type="ARBA" id="ARBA00022630"/>
    </source>
</evidence>
<dbReference type="Pfam" id="PF01565">
    <property type="entry name" value="FAD_binding_4"/>
    <property type="match status" value="1"/>
</dbReference>
<dbReference type="InterPro" id="IPR016171">
    <property type="entry name" value="Vanillyl_alc_oxidase_C-sub2"/>
</dbReference>
<keyword evidence="3" id="KW-1133">Transmembrane helix</keyword>
<dbReference type="PANTHER" id="PTHR43762:SF1">
    <property type="entry name" value="D-ARABINONO-1,4-LACTONE OXIDASE"/>
    <property type="match status" value="1"/>
</dbReference>
<dbReference type="PANTHER" id="PTHR43762">
    <property type="entry name" value="L-GULONOLACTONE OXIDASE"/>
    <property type="match status" value="1"/>
</dbReference>
<dbReference type="Gene3D" id="3.30.465.10">
    <property type="match status" value="1"/>
</dbReference>
<protein>
    <submittedName>
        <fullName evidence="5">FAD-binding oxidoreductase</fullName>
    </submittedName>
</protein>
<dbReference type="Gene3D" id="3.30.43.10">
    <property type="entry name" value="Uridine Diphospho-n-acetylenolpyruvylglucosamine Reductase, domain 2"/>
    <property type="match status" value="1"/>
</dbReference>
<keyword evidence="1" id="KW-0285">Flavoprotein</keyword>
<keyword evidence="6" id="KW-1185">Reference proteome</keyword>
<dbReference type="InterPro" id="IPR010031">
    <property type="entry name" value="FAD_lactone_oxidase-like"/>
</dbReference>
<keyword evidence="3" id="KW-0472">Membrane</keyword>
<dbReference type="InterPro" id="IPR016164">
    <property type="entry name" value="FAD-linked_Oxase-like_C"/>
</dbReference>
<dbReference type="InterPro" id="IPR006094">
    <property type="entry name" value="Oxid_FAD_bind_N"/>
</dbReference>
<evidence type="ECO:0000256" key="3">
    <source>
        <dbReference type="SAM" id="Phobius"/>
    </source>
</evidence>
<dbReference type="SUPFAM" id="SSF56176">
    <property type="entry name" value="FAD-binding/transporter-associated domain-like"/>
    <property type="match status" value="1"/>
</dbReference>
<keyword evidence="3" id="KW-0812">Transmembrane</keyword>